<keyword evidence="1" id="KW-1133">Transmembrane helix</keyword>
<evidence type="ECO:0000256" key="1">
    <source>
        <dbReference type="SAM" id="Phobius"/>
    </source>
</evidence>
<evidence type="ECO:0000313" key="2">
    <source>
        <dbReference type="EMBL" id="MTW35495.1"/>
    </source>
</evidence>
<dbReference type="RefSeq" id="WP_155436834.1">
    <property type="nucleotide sequence ID" value="NZ_JBHLXK010000011.1"/>
</dbReference>
<keyword evidence="1" id="KW-0472">Membrane</keyword>
<feature type="transmembrane region" description="Helical" evidence="1">
    <location>
        <begin position="176"/>
        <end position="197"/>
    </location>
</feature>
<reference evidence="2 3" key="1">
    <citation type="submission" date="2019-11" db="EMBL/GenBank/DDBJ databases">
        <title>Type strains purchased from KCTC, JCM and DSMZ.</title>
        <authorList>
            <person name="Lu H."/>
        </authorList>
    </citation>
    <scope>NUCLEOTIDE SEQUENCE [LARGE SCALE GENOMIC DNA]</scope>
    <source>
        <strain evidence="2 3">DSM 103461</strain>
    </source>
</reference>
<gene>
    <name evidence="2" type="ORF">GM655_22125</name>
</gene>
<keyword evidence="1" id="KW-0812">Transmembrane</keyword>
<comment type="caution">
    <text evidence="2">The sequence shown here is derived from an EMBL/GenBank/DDBJ whole genome shotgun (WGS) entry which is preliminary data.</text>
</comment>
<sequence length="231" mass="24341">MSDARTKLDLIYKHVVGDVSELLDKVEKLQSSLPGVAVEVEAQLKEVLGEISESIGMLQNDKERLVQKTKLEVAAVADVKAADLQKAVDGMLGQVGAAAKSAVVGAIVPAVNLPVSEAVKAIKEAAIALAESTKALNEANDATRTEVGRTTAAIKAAGDKAIDGITEARKRLQRPWWQPAAVVAVALLVGAVATPVMGKWLGVFLTKAEVTELLAQQRAIAAKLDEIKPRK</sequence>
<dbReference type="Proteomes" id="UP000735592">
    <property type="component" value="Unassembled WGS sequence"/>
</dbReference>
<organism evidence="2 3">
    <name type="scientific">Pseudoduganella danionis</name>
    <dbReference type="NCBI Taxonomy" id="1890295"/>
    <lineage>
        <taxon>Bacteria</taxon>
        <taxon>Pseudomonadati</taxon>
        <taxon>Pseudomonadota</taxon>
        <taxon>Betaproteobacteria</taxon>
        <taxon>Burkholderiales</taxon>
        <taxon>Oxalobacteraceae</taxon>
        <taxon>Telluria group</taxon>
        <taxon>Pseudoduganella</taxon>
    </lineage>
</organism>
<dbReference type="EMBL" id="WNKW01000014">
    <property type="protein sequence ID" value="MTW35495.1"/>
    <property type="molecule type" value="Genomic_DNA"/>
</dbReference>
<name>A0ABW9SV17_9BURK</name>
<evidence type="ECO:0000313" key="3">
    <source>
        <dbReference type="Proteomes" id="UP000735592"/>
    </source>
</evidence>
<proteinExistence type="predicted"/>
<protein>
    <submittedName>
        <fullName evidence="2">Uncharacterized protein</fullName>
    </submittedName>
</protein>
<accession>A0ABW9SV17</accession>
<keyword evidence="3" id="KW-1185">Reference proteome</keyword>